<dbReference type="SUPFAM" id="SSF52172">
    <property type="entry name" value="CheY-like"/>
    <property type="match status" value="1"/>
</dbReference>
<dbReference type="InterPro" id="IPR025497">
    <property type="entry name" value="PatA-like_N"/>
</dbReference>
<feature type="region of interest" description="Disordered" evidence="3">
    <location>
        <begin position="223"/>
        <end position="244"/>
    </location>
</feature>
<keyword evidence="1 2" id="KW-0597">Phosphoprotein</keyword>
<dbReference type="PANTHER" id="PTHR44591">
    <property type="entry name" value="STRESS RESPONSE REGULATOR PROTEIN 1"/>
    <property type="match status" value="1"/>
</dbReference>
<evidence type="ECO:0000313" key="5">
    <source>
        <dbReference type="EMBL" id="TYP00163.1"/>
    </source>
</evidence>
<name>A0A5D3WME3_9BACT</name>
<evidence type="ECO:0000256" key="1">
    <source>
        <dbReference type="ARBA" id="ARBA00022553"/>
    </source>
</evidence>
<evidence type="ECO:0000313" key="6">
    <source>
        <dbReference type="Proteomes" id="UP000324159"/>
    </source>
</evidence>
<dbReference type="InterPro" id="IPR050595">
    <property type="entry name" value="Bact_response_regulator"/>
</dbReference>
<dbReference type="RefSeq" id="WP_148894347.1">
    <property type="nucleotide sequence ID" value="NZ_VNIB01000001.1"/>
</dbReference>
<dbReference type="EMBL" id="VNIB01000001">
    <property type="protein sequence ID" value="TYP00163.1"/>
    <property type="molecule type" value="Genomic_DNA"/>
</dbReference>
<accession>A0A5D3WME3</accession>
<feature type="modified residue" description="4-aspartylphosphate" evidence="2">
    <location>
        <position position="54"/>
    </location>
</feature>
<dbReference type="PANTHER" id="PTHR44591:SF3">
    <property type="entry name" value="RESPONSE REGULATORY DOMAIN-CONTAINING PROTEIN"/>
    <property type="match status" value="1"/>
</dbReference>
<keyword evidence="6" id="KW-1185">Reference proteome</keyword>
<protein>
    <submittedName>
        <fullName evidence="5">Uncharacterized protein DUF4388</fullName>
    </submittedName>
</protein>
<organism evidence="5 6">
    <name type="scientific">Geothermobacter ehrlichii</name>
    <dbReference type="NCBI Taxonomy" id="213224"/>
    <lineage>
        <taxon>Bacteria</taxon>
        <taxon>Pseudomonadati</taxon>
        <taxon>Thermodesulfobacteriota</taxon>
        <taxon>Desulfuromonadia</taxon>
        <taxon>Desulfuromonadales</taxon>
        <taxon>Geothermobacteraceae</taxon>
        <taxon>Geothermobacter</taxon>
    </lineage>
</organism>
<dbReference type="Proteomes" id="UP000324159">
    <property type="component" value="Unassembled WGS sequence"/>
</dbReference>
<dbReference type="PROSITE" id="PS50110">
    <property type="entry name" value="RESPONSE_REGULATORY"/>
    <property type="match status" value="1"/>
</dbReference>
<feature type="domain" description="Response regulatory" evidence="4">
    <location>
        <begin position="3"/>
        <end position="119"/>
    </location>
</feature>
<evidence type="ECO:0000259" key="4">
    <source>
        <dbReference type="PROSITE" id="PS50110"/>
    </source>
</evidence>
<dbReference type="InterPro" id="IPR011006">
    <property type="entry name" value="CheY-like_superfamily"/>
</dbReference>
<comment type="caution">
    <text evidence="5">The sequence shown here is derived from an EMBL/GenBank/DDBJ whole genome shotgun (WGS) entry which is preliminary data.</text>
</comment>
<dbReference type="SMART" id="SM00448">
    <property type="entry name" value="REC"/>
    <property type="match status" value="1"/>
</dbReference>
<dbReference type="Pfam" id="PF00072">
    <property type="entry name" value="Response_reg"/>
    <property type="match status" value="1"/>
</dbReference>
<proteinExistence type="predicted"/>
<evidence type="ECO:0000256" key="2">
    <source>
        <dbReference type="PROSITE-ProRule" id="PRU00169"/>
    </source>
</evidence>
<sequence length="354" mass="39396">MKHILLVDDEKPFLLSLKDGLLATGKGYRLFLAGNGREALQILSGEKIDLLVTDLKLPVMDGFQLLAHVSRSYPTLPVIVMTAFGTPEIEERLSSHSSLHYLEKPLDIDLLAETIDRALTATGRSYIKGISLSTFLQLIHMEKKTCTLKVHSRGRAGYLYLRGGELIDADTKDRSGEQAALQIVAWDEAEIEMDDICRRQQKRVDASLEFILMEAFRLKDEAARNAAETGGETPESPTQDASNETRRLDALTRALQEHPGIREYAVFDGHNFLERHSSPPCSITHLDPSYYLSICSEMKNLFACGNLRYMLIQGDGGKTILFAHPPYRVATSLQPGAKPARVFAELKSTLAHEA</sequence>
<dbReference type="GO" id="GO:0000160">
    <property type="term" value="P:phosphorelay signal transduction system"/>
    <property type="evidence" value="ECO:0007669"/>
    <property type="project" value="InterPro"/>
</dbReference>
<gene>
    <name evidence="5" type="ORF">EDC39_101324</name>
</gene>
<evidence type="ECO:0000256" key="3">
    <source>
        <dbReference type="SAM" id="MobiDB-lite"/>
    </source>
</evidence>
<dbReference type="Pfam" id="PF14332">
    <property type="entry name" value="DUF4388"/>
    <property type="match status" value="1"/>
</dbReference>
<dbReference type="AlphaFoldDB" id="A0A5D3WME3"/>
<reference evidence="5 6" key="1">
    <citation type="submission" date="2019-07" db="EMBL/GenBank/DDBJ databases">
        <title>Genomic Encyclopedia of Type Strains, Phase IV (KMG-IV): sequencing the most valuable type-strain genomes for metagenomic binning, comparative biology and taxonomic classification.</title>
        <authorList>
            <person name="Goeker M."/>
        </authorList>
    </citation>
    <scope>NUCLEOTIDE SEQUENCE [LARGE SCALE GENOMIC DNA]</scope>
    <source>
        <strain evidence="5 6">SS015</strain>
    </source>
</reference>
<dbReference type="InterPro" id="IPR001789">
    <property type="entry name" value="Sig_transdc_resp-reg_receiver"/>
</dbReference>
<dbReference type="Gene3D" id="3.40.50.2300">
    <property type="match status" value="1"/>
</dbReference>
<dbReference type="OrthoDB" id="5487947at2"/>